<protein>
    <submittedName>
        <fullName evidence="2">Uncharacterized protein</fullName>
    </submittedName>
</protein>
<proteinExistence type="predicted"/>
<accession>A0AAN7UZR1</accession>
<keyword evidence="1" id="KW-0812">Transmembrane</keyword>
<feature type="transmembrane region" description="Helical" evidence="1">
    <location>
        <begin position="20"/>
        <end position="38"/>
    </location>
</feature>
<comment type="caution">
    <text evidence="2">The sequence shown here is derived from an EMBL/GenBank/DDBJ whole genome shotgun (WGS) entry which is preliminary data.</text>
</comment>
<keyword evidence="1" id="KW-1133">Transmembrane helix</keyword>
<keyword evidence="1" id="KW-0472">Membrane</keyword>
<organism evidence="2 3">
    <name type="scientific">Xylaria bambusicola</name>
    <dbReference type="NCBI Taxonomy" id="326684"/>
    <lineage>
        <taxon>Eukaryota</taxon>
        <taxon>Fungi</taxon>
        <taxon>Dikarya</taxon>
        <taxon>Ascomycota</taxon>
        <taxon>Pezizomycotina</taxon>
        <taxon>Sordariomycetes</taxon>
        <taxon>Xylariomycetidae</taxon>
        <taxon>Xylariales</taxon>
        <taxon>Xylariaceae</taxon>
        <taxon>Xylaria</taxon>
    </lineage>
</organism>
<keyword evidence="3" id="KW-1185">Reference proteome</keyword>
<dbReference type="Gene3D" id="3.90.1200.10">
    <property type="match status" value="1"/>
</dbReference>
<gene>
    <name evidence="2" type="ORF">RRF57_006754</name>
</gene>
<evidence type="ECO:0000256" key="1">
    <source>
        <dbReference type="SAM" id="Phobius"/>
    </source>
</evidence>
<name>A0AAN7UZR1_9PEZI</name>
<dbReference type="AlphaFoldDB" id="A0AAN7UZR1"/>
<dbReference type="InterPro" id="IPR011009">
    <property type="entry name" value="Kinase-like_dom_sf"/>
</dbReference>
<evidence type="ECO:0000313" key="3">
    <source>
        <dbReference type="Proteomes" id="UP001305414"/>
    </source>
</evidence>
<evidence type="ECO:0000313" key="2">
    <source>
        <dbReference type="EMBL" id="KAK5631039.1"/>
    </source>
</evidence>
<reference evidence="2 3" key="1">
    <citation type="submission" date="2023-10" db="EMBL/GenBank/DDBJ databases">
        <title>Draft genome sequence of Xylaria bambusicola isolate GMP-LS, the root and basal stem rot pathogen of sugarcane in Indonesia.</title>
        <authorList>
            <person name="Selvaraj P."/>
            <person name="Muralishankar V."/>
            <person name="Muruganantham S."/>
            <person name="Sp S."/>
            <person name="Haryani S."/>
            <person name="Lau K.J.X."/>
            <person name="Naqvi N.I."/>
        </authorList>
    </citation>
    <scope>NUCLEOTIDE SEQUENCE [LARGE SCALE GENOMIC DNA]</scope>
    <source>
        <strain evidence="2">GMP-LS</strain>
    </source>
</reference>
<dbReference type="EMBL" id="JAWHQM010000018">
    <property type="protein sequence ID" value="KAK5631039.1"/>
    <property type="molecule type" value="Genomic_DNA"/>
</dbReference>
<dbReference type="Proteomes" id="UP001305414">
    <property type="component" value="Unassembled WGS sequence"/>
</dbReference>
<dbReference type="SUPFAM" id="SSF56112">
    <property type="entry name" value="Protein kinase-like (PK-like)"/>
    <property type="match status" value="1"/>
</dbReference>
<sequence length="681" mass="76390">MAEFTNAVRKYKNSFLRIHASFIPAIACVFIGGSRLYAQAQLKSDYDGIVVLNSKHEIYNLVDDRRKRQCLWNLIGVETEDKIDLCIPSPSSPLYNEFDAIRVSGYDETNTKRAVTLLSLEYFAHRKTSLNILSSEDRRVYSHVSGSAQLYQATTLHNATILHDQWLYTSETVVRFGITTDLLLSAACVYGERPYGLNIKRILTKHYNAVAEASPSAEVFAKSSFFVSSYTKWLNRELDGLLSTNFSPSFNNIEAGSDRALLFGDTAQIRANVGLCDSTRVAQLSLEAVELFNKGEFSRREGHQPQFSQNSSSYIAIAKSADTTFNIFVKQTPFAQDELRGAVIGSEYFLRMSIPCITSSGELLYQFFPGRTASDVRLSYIRGGRRDSFLLEKLLYTELVKTGDTLRAYRSSLSFERNSGVHRYNIQRFFHDRLLNNRRIQAHYGQGITLGGEIISLDRLLSLRWLVNGKPYPSLRQAFREASDITSPTSAQILSCPTVFGLGDAHGGNVMINESSAAKGGTSDILFIDYEVAGFHPVMLDLAKPFYNDLFYEMLYRRLTPNCISLGLKYILDVETNTIILDLKPQIDTLTQALFDIKLRYLVKPLCDEFRSLGANLEDHVPLLSTSLFLCATLGISLASNEEAFLASFASGLIIKGAQTWRELASRLEELGFQPRAIAEL</sequence>